<evidence type="ECO:0000256" key="4">
    <source>
        <dbReference type="RuleBase" id="RU004508"/>
    </source>
</evidence>
<name>A0A9W6IC49_9ACTN</name>
<comment type="similarity">
    <text evidence="4">Belongs to the DegT/DnrJ/EryC1 family.</text>
</comment>
<dbReference type="InterPro" id="IPR015422">
    <property type="entry name" value="PyrdxlP-dep_Trfase_small"/>
</dbReference>
<organism evidence="5 6">
    <name type="scientific">Streptosporangium carneum</name>
    <dbReference type="NCBI Taxonomy" id="47481"/>
    <lineage>
        <taxon>Bacteria</taxon>
        <taxon>Bacillati</taxon>
        <taxon>Actinomycetota</taxon>
        <taxon>Actinomycetes</taxon>
        <taxon>Streptosporangiales</taxon>
        <taxon>Streptosporangiaceae</taxon>
        <taxon>Streptosporangium</taxon>
    </lineage>
</organism>
<keyword evidence="6" id="KW-1185">Reference proteome</keyword>
<dbReference type="InterPro" id="IPR000653">
    <property type="entry name" value="DegT/StrS_aminotransferase"/>
</dbReference>
<dbReference type="SUPFAM" id="SSF53383">
    <property type="entry name" value="PLP-dependent transferases"/>
    <property type="match status" value="1"/>
</dbReference>
<dbReference type="InterPro" id="IPR012749">
    <property type="entry name" value="WecE-like"/>
</dbReference>
<sequence length="408" mass="44652">MERAREENRESRWLFTAAVSTTRLNAIAFNRTHVSDNELGYLSEAVRGGATCGDGPFTRRVTALLTELTGTGRALLTTSCTHALEMSALLLDLRPGDEVIMPSFTFMSTANAYALRGAVPVFVDCRPDTLNLDERLVEAAITDRTRAVVVVHYAGVACEMTAIGDLCDRRGLALVEDNAHGLGGSYRGRPLGSFGRMAAQSFHSTKNVQCGEGGALLLNDAELAGRAEVVREKGTDRSRFFRGQVDKYRWIDIGSSYLPSDILAAQLTAQLESFDRIQFLRHSVWRSYHEELAGWAAGNGVSQPVVPDGCAHPAHLYYLLLPDLDNRQAFIAHLADRGVQAAFHYQPLHSAPAGRRYGRPAPGGCPVTEEIADRLVRLPVYPDLEEADVARVIDAVRAYRVRPRSAGT</sequence>
<gene>
    <name evidence="5" type="ORF">GCM10017600_87490</name>
</gene>
<proteinExistence type="inferred from homology"/>
<dbReference type="Gene3D" id="3.40.640.10">
    <property type="entry name" value="Type I PLP-dependent aspartate aminotransferase-like (Major domain)"/>
    <property type="match status" value="1"/>
</dbReference>
<evidence type="ECO:0000256" key="3">
    <source>
        <dbReference type="PIRSR" id="PIRSR000390-2"/>
    </source>
</evidence>
<evidence type="ECO:0000313" key="6">
    <source>
        <dbReference type="Proteomes" id="UP001143474"/>
    </source>
</evidence>
<dbReference type="AlphaFoldDB" id="A0A9W6IC49"/>
<dbReference type="CDD" id="cd00616">
    <property type="entry name" value="AHBA_syn"/>
    <property type="match status" value="1"/>
</dbReference>
<dbReference type="InterPro" id="IPR015421">
    <property type="entry name" value="PyrdxlP-dep_Trfase_major"/>
</dbReference>
<dbReference type="Gene3D" id="3.90.1150.10">
    <property type="entry name" value="Aspartate Aminotransferase, domain 1"/>
    <property type="match status" value="1"/>
</dbReference>
<protein>
    <submittedName>
        <fullName evidence="5">dTDP-4-amino-4,6-dideoxy-D-glucose transaminase</fullName>
    </submittedName>
</protein>
<reference evidence="5" key="2">
    <citation type="submission" date="2023-01" db="EMBL/GenBank/DDBJ databases">
        <authorList>
            <person name="Sun Q."/>
            <person name="Evtushenko L."/>
        </authorList>
    </citation>
    <scope>NUCLEOTIDE SEQUENCE</scope>
    <source>
        <strain evidence="5">VKM Ac-2007</strain>
    </source>
</reference>
<dbReference type="GO" id="GO:0030170">
    <property type="term" value="F:pyridoxal phosphate binding"/>
    <property type="evidence" value="ECO:0007669"/>
    <property type="project" value="TreeGrafter"/>
</dbReference>
<dbReference type="PANTHER" id="PTHR30244">
    <property type="entry name" value="TRANSAMINASE"/>
    <property type="match status" value="1"/>
</dbReference>
<dbReference type="EMBL" id="BSEV01000048">
    <property type="protein sequence ID" value="GLK15336.1"/>
    <property type="molecule type" value="Genomic_DNA"/>
</dbReference>
<evidence type="ECO:0000256" key="2">
    <source>
        <dbReference type="PIRSR" id="PIRSR000390-1"/>
    </source>
</evidence>
<accession>A0A9W6IC49</accession>
<comment type="caution">
    <text evidence="5">The sequence shown here is derived from an EMBL/GenBank/DDBJ whole genome shotgun (WGS) entry which is preliminary data.</text>
</comment>
<dbReference type="Pfam" id="PF01041">
    <property type="entry name" value="DegT_DnrJ_EryC1"/>
    <property type="match status" value="1"/>
</dbReference>
<evidence type="ECO:0000313" key="5">
    <source>
        <dbReference type="EMBL" id="GLK15336.1"/>
    </source>
</evidence>
<dbReference type="GO" id="GO:0000271">
    <property type="term" value="P:polysaccharide biosynthetic process"/>
    <property type="evidence" value="ECO:0007669"/>
    <property type="project" value="TreeGrafter"/>
</dbReference>
<dbReference type="NCBIfam" id="NF008687">
    <property type="entry name" value="PRK11706.1"/>
    <property type="match status" value="1"/>
</dbReference>
<dbReference type="GO" id="GO:0019180">
    <property type="term" value="F:dTDP-4-amino-4,6-dideoxygalactose transaminase activity"/>
    <property type="evidence" value="ECO:0007669"/>
    <property type="project" value="TreeGrafter"/>
</dbReference>
<dbReference type="InterPro" id="IPR015424">
    <property type="entry name" value="PyrdxlP-dep_Trfase"/>
</dbReference>
<reference evidence="5" key="1">
    <citation type="journal article" date="2014" name="Int. J. Syst. Evol. Microbiol.">
        <title>Complete genome sequence of Corynebacterium casei LMG S-19264T (=DSM 44701T), isolated from a smear-ripened cheese.</title>
        <authorList>
            <consortium name="US DOE Joint Genome Institute (JGI-PGF)"/>
            <person name="Walter F."/>
            <person name="Albersmeier A."/>
            <person name="Kalinowski J."/>
            <person name="Ruckert C."/>
        </authorList>
    </citation>
    <scope>NUCLEOTIDE SEQUENCE</scope>
    <source>
        <strain evidence="5">VKM Ac-2007</strain>
    </source>
</reference>
<feature type="active site" description="Proton acceptor" evidence="2">
    <location>
        <position position="206"/>
    </location>
</feature>
<dbReference type="PANTHER" id="PTHR30244:SF34">
    <property type="entry name" value="DTDP-4-AMINO-4,6-DIDEOXYGALACTOSE TRANSAMINASE"/>
    <property type="match status" value="1"/>
</dbReference>
<feature type="modified residue" description="N6-(pyridoxal phosphate)lysine" evidence="3">
    <location>
        <position position="206"/>
    </location>
</feature>
<dbReference type="Proteomes" id="UP001143474">
    <property type="component" value="Unassembled WGS sequence"/>
</dbReference>
<comment type="cofactor">
    <cofactor evidence="1">
        <name>pyridoxal 5'-phosphate</name>
        <dbReference type="ChEBI" id="CHEBI:597326"/>
    </cofactor>
</comment>
<dbReference type="NCBIfam" id="TIGR02379">
    <property type="entry name" value="ECA_wecE"/>
    <property type="match status" value="1"/>
</dbReference>
<dbReference type="PIRSF" id="PIRSF000390">
    <property type="entry name" value="PLP_StrS"/>
    <property type="match status" value="1"/>
</dbReference>
<evidence type="ECO:0000256" key="1">
    <source>
        <dbReference type="ARBA" id="ARBA00001933"/>
    </source>
</evidence>
<keyword evidence="3 4" id="KW-0663">Pyridoxal phosphate</keyword>